<evidence type="ECO:0000259" key="6">
    <source>
        <dbReference type="PROSITE" id="PS50181"/>
    </source>
</evidence>
<gene>
    <name evidence="8" type="ORF">SteCoe_24630</name>
</gene>
<keyword evidence="3" id="KW-0862">Zinc</keyword>
<dbReference type="InterPro" id="IPR017455">
    <property type="entry name" value="Znf_FYVE-rel"/>
</dbReference>
<dbReference type="CDD" id="cd15730">
    <property type="entry name" value="FYVE_EEA1"/>
    <property type="match status" value="1"/>
</dbReference>
<evidence type="ECO:0000259" key="7">
    <source>
        <dbReference type="PROSITE" id="PS50195"/>
    </source>
</evidence>
<dbReference type="InterPro" id="IPR032675">
    <property type="entry name" value="LRR_dom_sf"/>
</dbReference>
<dbReference type="Pfam" id="PF12937">
    <property type="entry name" value="F-box-like"/>
    <property type="match status" value="1"/>
</dbReference>
<dbReference type="Pfam" id="PF25372">
    <property type="entry name" value="DUF7885"/>
    <property type="match status" value="1"/>
</dbReference>
<evidence type="ECO:0000256" key="1">
    <source>
        <dbReference type="ARBA" id="ARBA00022723"/>
    </source>
</evidence>
<dbReference type="PANTHER" id="PTHR39490">
    <property type="entry name" value="ARRESTIN DOMAIN-CONTAINING PROTEIN D"/>
    <property type="match status" value="1"/>
</dbReference>
<dbReference type="InterPro" id="IPR011011">
    <property type="entry name" value="Znf_FYVE_PHD"/>
</dbReference>
<comment type="caution">
    <text evidence="8">The sequence shown here is derived from an EMBL/GenBank/DDBJ whole genome shotgun (WGS) entry which is preliminary data.</text>
</comment>
<dbReference type="SUPFAM" id="SSF52047">
    <property type="entry name" value="RNI-like"/>
    <property type="match status" value="1"/>
</dbReference>
<reference evidence="8 9" key="1">
    <citation type="submission" date="2016-11" db="EMBL/GenBank/DDBJ databases">
        <title>The macronuclear genome of Stentor coeruleus: a giant cell with tiny introns.</title>
        <authorList>
            <person name="Slabodnick M."/>
            <person name="Ruby J.G."/>
            <person name="Reiff S.B."/>
            <person name="Swart E.C."/>
            <person name="Gosai S."/>
            <person name="Prabakaran S."/>
            <person name="Witkowska E."/>
            <person name="Larue G.E."/>
            <person name="Fisher S."/>
            <person name="Freeman R.M."/>
            <person name="Gunawardena J."/>
            <person name="Chu W."/>
            <person name="Stover N.A."/>
            <person name="Gregory B.D."/>
            <person name="Nowacki M."/>
            <person name="Derisi J."/>
            <person name="Roy S.W."/>
            <person name="Marshall W.F."/>
            <person name="Sood P."/>
        </authorList>
    </citation>
    <scope>NUCLEOTIDE SEQUENCE [LARGE SCALE GENOMIC DNA]</scope>
    <source>
        <strain evidence="8">WM001</strain>
    </source>
</reference>
<dbReference type="SUPFAM" id="SSF64268">
    <property type="entry name" value="PX domain"/>
    <property type="match status" value="1"/>
</dbReference>
<dbReference type="Gene3D" id="3.30.1520.10">
    <property type="entry name" value="Phox-like domain"/>
    <property type="match status" value="1"/>
</dbReference>
<keyword evidence="2 4" id="KW-0863">Zinc-finger</keyword>
<dbReference type="Gene3D" id="3.30.40.10">
    <property type="entry name" value="Zinc/RING finger domain, C3HC4 (zinc finger)"/>
    <property type="match status" value="1"/>
</dbReference>
<feature type="domain" description="PX" evidence="7">
    <location>
        <begin position="1"/>
        <end position="128"/>
    </location>
</feature>
<dbReference type="AlphaFoldDB" id="A0A1R2BH55"/>
<dbReference type="InterPro" id="IPR036871">
    <property type="entry name" value="PX_dom_sf"/>
</dbReference>
<feature type="domain" description="FYVE-type" evidence="5">
    <location>
        <begin position="513"/>
        <end position="569"/>
    </location>
</feature>
<protein>
    <recommendedName>
        <fullName evidence="10">FYVE-type domain-containing protein</fullName>
    </recommendedName>
</protein>
<dbReference type="GO" id="GO:0008270">
    <property type="term" value="F:zinc ion binding"/>
    <property type="evidence" value="ECO:0007669"/>
    <property type="project" value="UniProtKB-KW"/>
</dbReference>
<dbReference type="SMART" id="SM00256">
    <property type="entry name" value="FBOX"/>
    <property type="match status" value="1"/>
</dbReference>
<evidence type="ECO:0000313" key="9">
    <source>
        <dbReference type="Proteomes" id="UP000187209"/>
    </source>
</evidence>
<evidence type="ECO:0000256" key="2">
    <source>
        <dbReference type="ARBA" id="ARBA00022771"/>
    </source>
</evidence>
<dbReference type="InterPro" id="IPR057207">
    <property type="entry name" value="FBXL15_LRR"/>
</dbReference>
<organism evidence="8 9">
    <name type="scientific">Stentor coeruleus</name>
    <dbReference type="NCBI Taxonomy" id="5963"/>
    <lineage>
        <taxon>Eukaryota</taxon>
        <taxon>Sar</taxon>
        <taxon>Alveolata</taxon>
        <taxon>Ciliophora</taxon>
        <taxon>Postciliodesmatophora</taxon>
        <taxon>Heterotrichea</taxon>
        <taxon>Heterotrichida</taxon>
        <taxon>Stentoridae</taxon>
        <taxon>Stentor</taxon>
    </lineage>
</organism>
<dbReference type="SMART" id="SM00367">
    <property type="entry name" value="LRR_CC"/>
    <property type="match status" value="4"/>
</dbReference>
<name>A0A1R2BH55_9CILI</name>
<dbReference type="InterPro" id="IPR001810">
    <property type="entry name" value="F-box_dom"/>
</dbReference>
<dbReference type="SUPFAM" id="SSF81383">
    <property type="entry name" value="F-box domain"/>
    <property type="match status" value="1"/>
</dbReference>
<evidence type="ECO:0000313" key="8">
    <source>
        <dbReference type="EMBL" id="OMJ76069.1"/>
    </source>
</evidence>
<dbReference type="SUPFAM" id="SSF57903">
    <property type="entry name" value="FYVE/PHD zinc finger"/>
    <property type="match status" value="1"/>
</dbReference>
<sequence>MEKASVKLHVIVPDTDPFILFGIELLTEYSRTIITKRFTDISRFQNNLCYFAHTPYAPGKLLIDLLPTLPFPQPSLITLSEAAIAKRKKEVEKYFKSLCDLYNDQAHNQKLPWVQMIRQFIHLDKIELKQKQAVNLIQKAFRKFKVKQAERKKRHLEYSEKGYVKKIDELPDNILVYIFGFLNLKDTFIIALVNRRWNFITEQPILWTSLNLFQSKIKIEALRFQAICIKAWKLQQIDLRYCQFINSESLHAISQNCNPEAFHELYLDGCEAIDDCALIMLCSPFHKHKDIELKGGARGLKILSLAECRIITNGGVGYLGKLKRLEELSILGCYSITDEGIQRLVSKSQNFKKFNLSGTYVSREGLHSIANTCKNIQSLVLHGCKLLSNEDAGIFKNSTVELRDDIFRFQLLPTPDTALSSITNNILRTRSSLTIQRVAHYVYKKLQQAVSSVDILCKGRVLSSYMTLREVEHDMWDNSMLTLHYRLKEETQKILENEKVELLMGKMPKWVHDDMAIECFKCHERFRMIVRKHHCRKCGNIFCDNCTRKRMFIPAYGYTKNPVRVCDTCAIVN</sequence>
<evidence type="ECO:0000256" key="4">
    <source>
        <dbReference type="PROSITE-ProRule" id="PRU00091"/>
    </source>
</evidence>
<dbReference type="InterPro" id="IPR006553">
    <property type="entry name" value="Leu-rich_rpt_Cys-con_subtyp"/>
</dbReference>
<evidence type="ECO:0000256" key="3">
    <source>
        <dbReference type="ARBA" id="ARBA00022833"/>
    </source>
</evidence>
<dbReference type="InterPro" id="IPR013083">
    <property type="entry name" value="Znf_RING/FYVE/PHD"/>
</dbReference>
<dbReference type="PROSITE" id="PS50178">
    <property type="entry name" value="ZF_FYVE"/>
    <property type="match status" value="1"/>
</dbReference>
<dbReference type="Gene3D" id="3.10.20.90">
    <property type="entry name" value="Phosphatidylinositol 3-kinase Catalytic Subunit, Chain A, domain 1"/>
    <property type="match status" value="1"/>
</dbReference>
<dbReference type="PROSITE" id="PS50181">
    <property type="entry name" value="FBOX"/>
    <property type="match status" value="1"/>
</dbReference>
<dbReference type="InterPro" id="IPR052113">
    <property type="entry name" value="FYVE-type_Zinc_Finger"/>
</dbReference>
<accession>A0A1R2BH55</accession>
<dbReference type="GO" id="GO:0035091">
    <property type="term" value="F:phosphatidylinositol binding"/>
    <property type="evidence" value="ECO:0007669"/>
    <property type="project" value="InterPro"/>
</dbReference>
<evidence type="ECO:0008006" key="10">
    <source>
        <dbReference type="Google" id="ProtNLM"/>
    </source>
</evidence>
<dbReference type="InterPro" id="IPR000306">
    <property type="entry name" value="Znf_FYVE"/>
</dbReference>
<dbReference type="Pfam" id="PF01363">
    <property type="entry name" value="FYVE"/>
    <property type="match status" value="1"/>
</dbReference>
<dbReference type="InterPro" id="IPR001683">
    <property type="entry name" value="PX_dom"/>
</dbReference>
<dbReference type="EMBL" id="MPUH01000653">
    <property type="protein sequence ID" value="OMJ76069.1"/>
    <property type="molecule type" value="Genomic_DNA"/>
</dbReference>
<keyword evidence="9" id="KW-1185">Reference proteome</keyword>
<dbReference type="Gene3D" id="3.80.10.10">
    <property type="entry name" value="Ribonuclease Inhibitor"/>
    <property type="match status" value="1"/>
</dbReference>
<feature type="domain" description="F-box" evidence="6">
    <location>
        <begin position="164"/>
        <end position="210"/>
    </location>
</feature>
<keyword evidence="1" id="KW-0479">Metal-binding</keyword>
<dbReference type="SMART" id="SM00064">
    <property type="entry name" value="FYVE"/>
    <property type="match status" value="1"/>
</dbReference>
<dbReference type="InterPro" id="IPR036047">
    <property type="entry name" value="F-box-like_dom_sf"/>
</dbReference>
<dbReference type="PANTHER" id="PTHR39490:SF8">
    <property type="entry name" value="ZINC FINGER FYVE DOMAIN-CONTAINING PROTEIN 21"/>
    <property type="match status" value="1"/>
</dbReference>
<dbReference type="OrthoDB" id="310944at2759"/>
<dbReference type="Proteomes" id="UP000187209">
    <property type="component" value="Unassembled WGS sequence"/>
</dbReference>
<evidence type="ECO:0000259" key="5">
    <source>
        <dbReference type="PROSITE" id="PS50178"/>
    </source>
</evidence>
<proteinExistence type="predicted"/>
<dbReference type="PROSITE" id="PS50195">
    <property type="entry name" value="PX"/>
    <property type="match status" value="1"/>
</dbReference>